<evidence type="ECO:0000313" key="3">
    <source>
        <dbReference type="Proteomes" id="UP000796880"/>
    </source>
</evidence>
<comment type="caution">
    <text evidence="2">The sequence shown here is derived from an EMBL/GenBank/DDBJ whole genome shotgun (WGS) entry which is preliminary data.</text>
</comment>
<keyword evidence="3" id="KW-1185">Reference proteome</keyword>
<reference evidence="2" key="1">
    <citation type="submission" date="2020-03" db="EMBL/GenBank/DDBJ databases">
        <title>A high-quality chromosome-level genome assembly of a woody plant with both climbing and erect habits, Rhamnella rubrinervis.</title>
        <authorList>
            <person name="Lu Z."/>
            <person name="Yang Y."/>
            <person name="Zhu X."/>
            <person name="Sun Y."/>
        </authorList>
    </citation>
    <scope>NUCLEOTIDE SEQUENCE</scope>
    <source>
        <strain evidence="2">BYM</strain>
        <tissue evidence="2">Leaf</tissue>
    </source>
</reference>
<organism evidence="2 3">
    <name type="scientific">Rhamnella rubrinervis</name>
    <dbReference type="NCBI Taxonomy" id="2594499"/>
    <lineage>
        <taxon>Eukaryota</taxon>
        <taxon>Viridiplantae</taxon>
        <taxon>Streptophyta</taxon>
        <taxon>Embryophyta</taxon>
        <taxon>Tracheophyta</taxon>
        <taxon>Spermatophyta</taxon>
        <taxon>Magnoliopsida</taxon>
        <taxon>eudicotyledons</taxon>
        <taxon>Gunneridae</taxon>
        <taxon>Pentapetalae</taxon>
        <taxon>rosids</taxon>
        <taxon>fabids</taxon>
        <taxon>Rosales</taxon>
        <taxon>Rhamnaceae</taxon>
        <taxon>rhamnoid group</taxon>
        <taxon>Rhamneae</taxon>
        <taxon>Rhamnella</taxon>
    </lineage>
</organism>
<evidence type="ECO:0000256" key="1">
    <source>
        <dbReference type="SAM" id="MobiDB-lite"/>
    </source>
</evidence>
<sequence length="149" mass="17919">MLCSFKISVIENKSTLSSSSKDRDVSDESTPKRRRLNSEPKMDNKKTLKEDHIIQNNDKEIVIKDVEVNERSTRLRDEKKQFYVKEFLSQSMMAIPLSNGQIIYKDIDELVEFQKKYHKYMYWWYLAQLKDDRSRATYRSKYAHYGYEP</sequence>
<name>A0A8K0GRV9_9ROSA</name>
<proteinExistence type="predicted"/>
<gene>
    <name evidence="2" type="ORF">FNV43_RR21723</name>
</gene>
<accession>A0A8K0GRV9</accession>
<dbReference type="EMBL" id="VOIH02000010">
    <property type="protein sequence ID" value="KAF3434638.1"/>
    <property type="molecule type" value="Genomic_DNA"/>
</dbReference>
<dbReference type="Proteomes" id="UP000796880">
    <property type="component" value="Unassembled WGS sequence"/>
</dbReference>
<protein>
    <submittedName>
        <fullName evidence="2">Uncharacterized protein</fullName>
    </submittedName>
</protein>
<feature type="compositionally biased region" description="Basic and acidic residues" evidence="1">
    <location>
        <begin position="20"/>
        <end position="50"/>
    </location>
</feature>
<dbReference type="AlphaFoldDB" id="A0A8K0GRV9"/>
<evidence type="ECO:0000313" key="2">
    <source>
        <dbReference type="EMBL" id="KAF3434638.1"/>
    </source>
</evidence>
<feature type="region of interest" description="Disordered" evidence="1">
    <location>
        <begin position="14"/>
        <end position="50"/>
    </location>
</feature>